<comment type="subunit">
    <text evidence="3 10">Monomer.</text>
</comment>
<dbReference type="AlphaFoldDB" id="A0A1G2TGH2"/>
<comment type="function">
    <text evidence="10">Endonuclease that specifically degrades the RNA of RNA-DNA hybrids.</text>
</comment>
<dbReference type="EMBL" id="MHVR01000010">
    <property type="protein sequence ID" value="OHA96138.1"/>
    <property type="molecule type" value="Genomic_DNA"/>
</dbReference>
<dbReference type="GO" id="GO:0000287">
    <property type="term" value="F:magnesium ion binding"/>
    <property type="evidence" value="ECO:0007669"/>
    <property type="project" value="UniProtKB-UniRule"/>
</dbReference>
<dbReference type="SUPFAM" id="SSF53098">
    <property type="entry name" value="Ribonuclease H-like"/>
    <property type="match status" value="1"/>
</dbReference>
<proteinExistence type="inferred from homology"/>
<comment type="catalytic activity">
    <reaction evidence="1 10">
        <text>Endonucleolytic cleavage to 5'-phosphomonoester.</text>
        <dbReference type="EC" id="3.1.26.4"/>
    </reaction>
</comment>
<dbReference type="GO" id="GO:0003676">
    <property type="term" value="F:nucleic acid binding"/>
    <property type="evidence" value="ECO:0007669"/>
    <property type="project" value="InterPro"/>
</dbReference>
<dbReference type="GO" id="GO:0043137">
    <property type="term" value="P:DNA replication, removal of RNA primer"/>
    <property type="evidence" value="ECO:0007669"/>
    <property type="project" value="TreeGrafter"/>
</dbReference>
<keyword evidence="9 10" id="KW-0460">Magnesium</keyword>
<feature type="binding site" evidence="10">
    <location>
        <position position="7"/>
    </location>
    <ligand>
        <name>Mg(2+)</name>
        <dbReference type="ChEBI" id="CHEBI:18420"/>
        <label>1</label>
    </ligand>
</feature>
<evidence type="ECO:0000256" key="3">
    <source>
        <dbReference type="ARBA" id="ARBA00011245"/>
    </source>
</evidence>
<dbReference type="GO" id="GO:0005737">
    <property type="term" value="C:cytoplasm"/>
    <property type="evidence" value="ECO:0007669"/>
    <property type="project" value="UniProtKB-SubCell"/>
</dbReference>
<protein>
    <recommendedName>
        <fullName evidence="4 10">Ribonuclease H</fullName>
        <shortName evidence="10">RNase H</shortName>
        <ecNumber evidence="4 10">3.1.26.4</ecNumber>
    </recommendedName>
</protein>
<evidence type="ECO:0000256" key="10">
    <source>
        <dbReference type="HAMAP-Rule" id="MF_00042"/>
    </source>
</evidence>
<feature type="binding site" evidence="10">
    <location>
        <position position="45"/>
    </location>
    <ligand>
        <name>Mg(2+)</name>
        <dbReference type="ChEBI" id="CHEBI:18420"/>
        <label>1</label>
    </ligand>
</feature>
<dbReference type="CDD" id="cd09278">
    <property type="entry name" value="RNase_HI_prokaryote_like"/>
    <property type="match status" value="1"/>
</dbReference>
<dbReference type="HAMAP" id="MF_00042">
    <property type="entry name" value="RNase_H"/>
    <property type="match status" value="1"/>
</dbReference>
<feature type="binding site" evidence="10">
    <location>
        <position position="130"/>
    </location>
    <ligand>
        <name>Mg(2+)</name>
        <dbReference type="ChEBI" id="CHEBI:18420"/>
        <label>2</label>
    </ligand>
</feature>
<dbReference type="Proteomes" id="UP000178175">
    <property type="component" value="Unassembled WGS sequence"/>
</dbReference>
<keyword evidence="7 10" id="KW-0255">Endonuclease</keyword>
<reference evidence="12 13" key="1">
    <citation type="journal article" date="2016" name="Nat. Commun.">
        <title>Thousands of microbial genomes shed light on interconnected biogeochemical processes in an aquifer system.</title>
        <authorList>
            <person name="Anantharaman K."/>
            <person name="Brown C.T."/>
            <person name="Hug L.A."/>
            <person name="Sharon I."/>
            <person name="Castelle C.J."/>
            <person name="Probst A.J."/>
            <person name="Thomas B.C."/>
            <person name="Singh A."/>
            <person name="Wilkins M.J."/>
            <person name="Karaoz U."/>
            <person name="Brodie E.L."/>
            <person name="Williams K.H."/>
            <person name="Hubbard S.S."/>
            <person name="Banfield J.F."/>
        </authorList>
    </citation>
    <scope>NUCLEOTIDE SEQUENCE [LARGE SCALE GENOMIC DNA]</scope>
</reference>
<dbReference type="PANTHER" id="PTHR10642:SF26">
    <property type="entry name" value="RIBONUCLEASE H1"/>
    <property type="match status" value="1"/>
</dbReference>
<evidence type="ECO:0000256" key="4">
    <source>
        <dbReference type="ARBA" id="ARBA00012180"/>
    </source>
</evidence>
<feature type="binding site" evidence="10">
    <location>
        <position position="7"/>
    </location>
    <ligand>
        <name>Mg(2+)</name>
        <dbReference type="ChEBI" id="CHEBI:18420"/>
        <label>2</label>
    </ligand>
</feature>
<dbReference type="Gene3D" id="3.30.420.10">
    <property type="entry name" value="Ribonuclease H-like superfamily/Ribonuclease H"/>
    <property type="match status" value="1"/>
</dbReference>
<dbReference type="NCBIfam" id="NF001236">
    <property type="entry name" value="PRK00203.1"/>
    <property type="match status" value="1"/>
</dbReference>
<evidence type="ECO:0000256" key="6">
    <source>
        <dbReference type="ARBA" id="ARBA00022723"/>
    </source>
</evidence>
<dbReference type="InterPro" id="IPR012337">
    <property type="entry name" value="RNaseH-like_sf"/>
</dbReference>
<evidence type="ECO:0000256" key="9">
    <source>
        <dbReference type="ARBA" id="ARBA00022842"/>
    </source>
</evidence>
<dbReference type="InterPro" id="IPR050092">
    <property type="entry name" value="RNase_H"/>
</dbReference>
<comment type="caution">
    <text evidence="12">The sequence shown here is derived from an EMBL/GenBank/DDBJ whole genome shotgun (WGS) entry which is preliminary data.</text>
</comment>
<evidence type="ECO:0000256" key="5">
    <source>
        <dbReference type="ARBA" id="ARBA00022722"/>
    </source>
</evidence>
<comment type="similarity">
    <text evidence="2 10">Belongs to the RNase H family.</text>
</comment>
<evidence type="ECO:0000256" key="8">
    <source>
        <dbReference type="ARBA" id="ARBA00022801"/>
    </source>
</evidence>
<keyword evidence="5 10" id="KW-0540">Nuclease</keyword>
<comment type="cofactor">
    <cofactor evidence="10">
        <name>Mg(2+)</name>
        <dbReference type="ChEBI" id="CHEBI:18420"/>
    </cofactor>
    <text evidence="10">Binds 1 Mg(2+) ion per subunit. May bind a second metal ion at a regulatory site, or after substrate binding.</text>
</comment>
<feature type="domain" description="RNase H type-1" evidence="11">
    <location>
        <begin position="1"/>
        <end position="138"/>
    </location>
</feature>
<dbReference type="PANTHER" id="PTHR10642">
    <property type="entry name" value="RIBONUCLEASE H1"/>
    <property type="match status" value="1"/>
</dbReference>
<evidence type="ECO:0000259" key="11">
    <source>
        <dbReference type="PROSITE" id="PS50879"/>
    </source>
</evidence>
<dbReference type="InterPro" id="IPR036397">
    <property type="entry name" value="RNaseH_sf"/>
</dbReference>
<evidence type="ECO:0000313" key="13">
    <source>
        <dbReference type="Proteomes" id="UP000178175"/>
    </source>
</evidence>
<comment type="subcellular location">
    <subcellularLocation>
        <location evidence="10">Cytoplasm</location>
    </subcellularLocation>
</comment>
<dbReference type="InterPro" id="IPR022892">
    <property type="entry name" value="RNaseHI"/>
</dbReference>
<dbReference type="Pfam" id="PF00075">
    <property type="entry name" value="RNase_H"/>
    <property type="match status" value="1"/>
</dbReference>
<organism evidence="12 13">
    <name type="scientific">Candidatus Zambryskibacteria bacterium RIFCSPHIGHO2_02_FULL_43_14</name>
    <dbReference type="NCBI Taxonomy" id="1802748"/>
    <lineage>
        <taxon>Bacteria</taxon>
        <taxon>Candidatus Zambryskiibacteriota</taxon>
    </lineage>
</organism>
<evidence type="ECO:0000313" key="12">
    <source>
        <dbReference type="EMBL" id="OHA96138.1"/>
    </source>
</evidence>
<evidence type="ECO:0000256" key="2">
    <source>
        <dbReference type="ARBA" id="ARBA00005300"/>
    </source>
</evidence>
<keyword evidence="10" id="KW-0963">Cytoplasm</keyword>
<evidence type="ECO:0000256" key="1">
    <source>
        <dbReference type="ARBA" id="ARBA00000077"/>
    </source>
</evidence>
<gene>
    <name evidence="10" type="primary">rnhA</name>
    <name evidence="12" type="ORF">A3C70_03430</name>
</gene>
<feature type="binding site" evidence="10">
    <location>
        <position position="66"/>
    </location>
    <ligand>
        <name>Mg(2+)</name>
        <dbReference type="ChEBI" id="CHEBI:18420"/>
        <label>1</label>
    </ligand>
</feature>
<dbReference type="GO" id="GO:0004523">
    <property type="term" value="F:RNA-DNA hybrid ribonuclease activity"/>
    <property type="evidence" value="ECO:0007669"/>
    <property type="project" value="UniProtKB-UniRule"/>
</dbReference>
<accession>A0A1G2TGH2</accession>
<dbReference type="EC" id="3.1.26.4" evidence="4 10"/>
<dbReference type="InterPro" id="IPR002156">
    <property type="entry name" value="RNaseH_domain"/>
</dbReference>
<dbReference type="PROSITE" id="PS50879">
    <property type="entry name" value="RNASE_H_1"/>
    <property type="match status" value="1"/>
</dbReference>
<name>A0A1G2TGH2_9BACT</name>
<sequence length="153" mass="17452">MITIYTDGSSRNNPGPGGWGVVVIYDNKVAELGGGERHTTNNRMELTAAIEALNAVSDKHITIYTDSEYVMKGMNEWIHNWQKKNWKTANKKPVLNQDLWQKLLEVVGDRKIEWKYVASHVGIRLNERADEIATAFADNFSPILYNGPRDKYK</sequence>
<evidence type="ECO:0000256" key="7">
    <source>
        <dbReference type="ARBA" id="ARBA00022759"/>
    </source>
</evidence>
<keyword evidence="6 10" id="KW-0479">Metal-binding</keyword>
<keyword evidence="8 10" id="KW-0378">Hydrolase</keyword>